<dbReference type="InterPro" id="IPR002656">
    <property type="entry name" value="Acyl_transf_3_dom"/>
</dbReference>
<feature type="transmembrane region" description="Helical" evidence="1">
    <location>
        <begin position="641"/>
        <end position="665"/>
    </location>
</feature>
<proteinExistence type="predicted"/>
<dbReference type="CTD" id="20321706"/>
<evidence type="ECO:0000259" key="3">
    <source>
        <dbReference type="SMART" id="SM00703"/>
    </source>
</evidence>
<dbReference type="InterPro" id="IPR006621">
    <property type="entry name" value="Nose-resist-to-fluoxetine_N"/>
</dbReference>
<feature type="transmembrane region" description="Helical" evidence="1">
    <location>
        <begin position="705"/>
        <end position="735"/>
    </location>
</feature>
<evidence type="ECO:0000313" key="5">
    <source>
        <dbReference type="Proteomes" id="UP000054324"/>
    </source>
</evidence>
<dbReference type="AlphaFoldDB" id="A0A074ZCL2"/>
<feature type="transmembrane region" description="Helical" evidence="1">
    <location>
        <begin position="522"/>
        <end position="542"/>
    </location>
</feature>
<dbReference type="GO" id="GO:0016747">
    <property type="term" value="F:acyltransferase activity, transferring groups other than amino-acyl groups"/>
    <property type="evidence" value="ECO:0007669"/>
    <property type="project" value="InterPro"/>
</dbReference>
<dbReference type="Pfam" id="PF01757">
    <property type="entry name" value="Acyl_transf_3"/>
    <property type="match status" value="1"/>
</dbReference>
<feature type="transmembrane region" description="Helical" evidence="1">
    <location>
        <begin position="349"/>
        <end position="369"/>
    </location>
</feature>
<feature type="transmembrane region" description="Helical" evidence="1">
    <location>
        <begin position="206"/>
        <end position="227"/>
    </location>
</feature>
<feature type="domain" description="Nose resistant-to-fluoxetine protein N-terminal" evidence="3">
    <location>
        <begin position="70"/>
        <end position="191"/>
    </location>
</feature>
<feature type="chain" id="PRO_5001704040" description="Nose resistant-to-fluoxetine protein N-terminal domain-containing protein" evidence="2">
    <location>
        <begin position="18"/>
        <end position="752"/>
    </location>
</feature>
<feature type="transmembrane region" description="Helical" evidence="1">
    <location>
        <begin position="591"/>
        <end position="616"/>
    </location>
</feature>
<protein>
    <recommendedName>
        <fullName evidence="3">Nose resistant-to-fluoxetine protein N-terminal domain-containing protein</fullName>
    </recommendedName>
</protein>
<dbReference type="PANTHER" id="PTHR11161">
    <property type="entry name" value="O-ACYLTRANSFERASE"/>
    <property type="match status" value="1"/>
</dbReference>
<keyword evidence="1" id="KW-0472">Membrane</keyword>
<evidence type="ECO:0000256" key="1">
    <source>
        <dbReference type="SAM" id="Phobius"/>
    </source>
</evidence>
<keyword evidence="5" id="KW-1185">Reference proteome</keyword>
<dbReference type="OrthoDB" id="207378at2759"/>
<dbReference type="PANTHER" id="PTHR11161:SF0">
    <property type="entry name" value="O-ACYLTRANSFERASE LIKE PROTEIN"/>
    <property type="match status" value="1"/>
</dbReference>
<organism evidence="4 5">
    <name type="scientific">Opisthorchis viverrini</name>
    <name type="common">Southeast Asian liver fluke</name>
    <dbReference type="NCBI Taxonomy" id="6198"/>
    <lineage>
        <taxon>Eukaryota</taxon>
        <taxon>Metazoa</taxon>
        <taxon>Spiralia</taxon>
        <taxon>Lophotrochozoa</taxon>
        <taxon>Platyhelminthes</taxon>
        <taxon>Trematoda</taxon>
        <taxon>Digenea</taxon>
        <taxon>Opisthorchiida</taxon>
        <taxon>Opisthorchiata</taxon>
        <taxon>Opisthorchiidae</taxon>
        <taxon>Opisthorchis</taxon>
    </lineage>
</organism>
<feature type="signal peptide" evidence="2">
    <location>
        <begin position="1"/>
        <end position="17"/>
    </location>
</feature>
<feature type="transmembrane region" description="Helical" evidence="1">
    <location>
        <begin position="293"/>
        <end position="311"/>
    </location>
</feature>
<feature type="transmembrane region" description="Helical" evidence="1">
    <location>
        <begin position="672"/>
        <end position="693"/>
    </location>
</feature>
<evidence type="ECO:0000256" key="2">
    <source>
        <dbReference type="SAM" id="SignalP"/>
    </source>
</evidence>
<evidence type="ECO:0000313" key="4">
    <source>
        <dbReference type="EMBL" id="KER24903.1"/>
    </source>
</evidence>
<dbReference type="InterPro" id="IPR052728">
    <property type="entry name" value="O2_lipid_transport_reg"/>
</dbReference>
<dbReference type="Proteomes" id="UP000054324">
    <property type="component" value="Unassembled WGS sequence"/>
</dbReference>
<dbReference type="KEGG" id="ovi:T265_07527"/>
<gene>
    <name evidence="4" type="ORF">T265_07527</name>
</gene>
<reference evidence="4 5" key="1">
    <citation type="submission" date="2013-11" db="EMBL/GenBank/DDBJ databases">
        <title>Opisthorchis viverrini - life in the bile duct.</title>
        <authorList>
            <person name="Young N.D."/>
            <person name="Nagarajan N."/>
            <person name="Lin S.J."/>
            <person name="Korhonen P.K."/>
            <person name="Jex A.R."/>
            <person name="Hall R.S."/>
            <person name="Safavi-Hemami H."/>
            <person name="Kaewkong W."/>
            <person name="Bertrand D."/>
            <person name="Gao S."/>
            <person name="Seet Q."/>
            <person name="Wongkham S."/>
            <person name="Teh B.T."/>
            <person name="Wongkham C."/>
            <person name="Intapan P.M."/>
            <person name="Maleewong W."/>
            <person name="Yang X."/>
            <person name="Hu M."/>
            <person name="Wang Z."/>
            <person name="Hofmann A."/>
            <person name="Sternberg P.W."/>
            <person name="Tan P."/>
            <person name="Wang J."/>
            <person name="Gasser R.B."/>
        </authorList>
    </citation>
    <scope>NUCLEOTIDE SEQUENCE [LARGE SCALE GENOMIC DNA]</scope>
</reference>
<name>A0A074ZCL2_OPIVI</name>
<keyword evidence="2" id="KW-0732">Signal</keyword>
<feature type="transmembrane region" description="Helical" evidence="1">
    <location>
        <begin position="499"/>
        <end position="515"/>
    </location>
</feature>
<sequence length="752" mass="85303">MVLCVWLLTLLLRSVISHQFDLIHESENAGMNSNLRLELENFAGNISAAYVTKWYKNDQIQTETLLNGSMSYCLRDYLRIARAVISGESWPYKFIDASAKIPAGLTGGALTWSGSYELCKTIESTPSANESAIRGRYCTIRFPVTINDPDVAIDIGIQIGFCLPFDCSTDEMRKLVRAVLALPRLQIDDRYSYCHLGPEEMASDKFFIFAVIILTILGILVLVGTLIDLGLYIKWKSTISYEPVDQFESLLFNEESSSVMASSSSVQSDEQGVSASTRPPETFSAYSDYRNDFYYKYACCGACLLVFSFPYNLYKFWNTKSPQIKDADGHWITHPLAALDGIRAITLSWIIYVHTLTFQVYYMSNALLFQDKQYKDWRFQLTRNGSFSVDTFFLISGLLSCYILIPNSEKCTGICAKIWFWLHYAVHRFLRIAPSWFVVTIAFTGLFPYMTDGPLYPQNPAAEDDLAACRDHWWVTFLNNWIHTDKPCMLWTWYLSNDYQFSVVLVPIFAALLAIHWIAGILFAVALVVSSSAATFVITYQYEYGPSPIPLKSMEHLYSAAYARWGSYAIGMILGWWLYYRPIKGTGRRFWVRCVTSTAASAAAAFLTLCCLFGLYGRLHTEVNPMSNLEASFYAALSRPVWSIGIAICIYLCAADWSSAVNALLTFAGFRVLARLTYCAYLIHPIIIMYYGFSRSEAAHMDNTFLFFTFLAVWLLSQLMALIISMCTEVPVIVMENTLRRKRSRQGAEDAK</sequence>
<accession>A0A074ZCL2</accession>
<dbReference type="Pfam" id="PF20146">
    <property type="entry name" value="NRF"/>
    <property type="match status" value="1"/>
</dbReference>
<feature type="transmembrane region" description="Helical" evidence="1">
    <location>
        <begin position="429"/>
        <end position="450"/>
    </location>
</feature>
<keyword evidence="1" id="KW-1133">Transmembrane helix</keyword>
<dbReference type="SMART" id="SM00703">
    <property type="entry name" value="NRF"/>
    <property type="match status" value="1"/>
</dbReference>
<dbReference type="RefSeq" id="XP_009171336.1">
    <property type="nucleotide sequence ID" value="XM_009173072.1"/>
</dbReference>
<dbReference type="GeneID" id="20321706"/>
<feature type="transmembrane region" description="Helical" evidence="1">
    <location>
        <begin position="562"/>
        <end position="579"/>
    </location>
</feature>
<dbReference type="EMBL" id="KL596793">
    <property type="protein sequence ID" value="KER24903.1"/>
    <property type="molecule type" value="Genomic_DNA"/>
</dbReference>
<keyword evidence="1" id="KW-0812">Transmembrane</keyword>